<dbReference type="EMBL" id="JABXJJ020000008">
    <property type="protein sequence ID" value="MDI5969161.1"/>
    <property type="molecule type" value="Genomic_DNA"/>
</dbReference>
<dbReference type="InterPro" id="IPR013096">
    <property type="entry name" value="Cupin_2"/>
</dbReference>
<dbReference type="SUPFAM" id="SSF51182">
    <property type="entry name" value="RmlC-like cupins"/>
    <property type="match status" value="1"/>
</dbReference>
<evidence type="ECO:0000259" key="1">
    <source>
        <dbReference type="Pfam" id="PF07883"/>
    </source>
</evidence>
<protein>
    <submittedName>
        <fullName evidence="3">Cupin domain-containing protein</fullName>
    </submittedName>
</protein>
<gene>
    <name evidence="2" type="ORF">POF43_007345</name>
    <name evidence="3" type="ORF">POF50_007350</name>
</gene>
<evidence type="ECO:0000313" key="3">
    <source>
        <dbReference type="EMBL" id="MDI5969161.1"/>
    </source>
</evidence>
<dbReference type="Gene3D" id="2.60.120.10">
    <property type="entry name" value="Jelly Rolls"/>
    <property type="match status" value="1"/>
</dbReference>
<dbReference type="PANTHER" id="PTHR43698:SF1">
    <property type="entry name" value="BLL4564 PROTEIN"/>
    <property type="match status" value="1"/>
</dbReference>
<dbReference type="InterPro" id="IPR011051">
    <property type="entry name" value="RmlC_Cupin_sf"/>
</dbReference>
<sequence length="143" mass="15374">MQIIRGRAAHGRAEQRSATFTGTVWADPVLPATRAGAAGTVTINTVTFTPYARTHWHRHEHGQILHVTAGEGLIGVRDEPPRPLRIGDTVWVPPGETHWHGASAHGLLVHTAVSLGRTIWLEPVTDPDYAGAVESPKPAAPAR</sequence>
<feature type="domain" description="Cupin type-2" evidence="1">
    <location>
        <begin position="45"/>
        <end position="102"/>
    </location>
</feature>
<dbReference type="Pfam" id="PF07883">
    <property type="entry name" value="Cupin_2"/>
    <property type="match status" value="1"/>
</dbReference>
<dbReference type="InterPro" id="IPR047263">
    <property type="entry name" value="HNL-like_cupin"/>
</dbReference>
<dbReference type="RefSeq" id="WP_271315547.1">
    <property type="nucleotide sequence ID" value="NZ_JAAGKO020000007.1"/>
</dbReference>
<name>A0AA90JWJ4_9ACTN</name>
<comment type="caution">
    <text evidence="3">The sequence shown here is derived from an EMBL/GenBank/DDBJ whole genome shotgun (WGS) entry which is preliminary data.</text>
</comment>
<evidence type="ECO:0000313" key="4">
    <source>
        <dbReference type="Proteomes" id="UP001156398"/>
    </source>
</evidence>
<organism evidence="3">
    <name type="scientific">Streptantibioticus silvisoli</name>
    <dbReference type="NCBI Taxonomy" id="2705255"/>
    <lineage>
        <taxon>Bacteria</taxon>
        <taxon>Bacillati</taxon>
        <taxon>Actinomycetota</taxon>
        <taxon>Actinomycetes</taxon>
        <taxon>Kitasatosporales</taxon>
        <taxon>Streptomycetaceae</taxon>
        <taxon>Streptantibioticus</taxon>
    </lineage>
</organism>
<dbReference type="CDD" id="cd02233">
    <property type="entry name" value="cupin_HNL-like"/>
    <property type="match status" value="1"/>
</dbReference>
<proteinExistence type="predicted"/>
<dbReference type="InterPro" id="IPR014710">
    <property type="entry name" value="RmlC-like_jellyroll"/>
</dbReference>
<dbReference type="PANTHER" id="PTHR43698">
    <property type="entry name" value="RIBD C-TERMINAL DOMAIN CONTAINING PROTEIN"/>
    <property type="match status" value="1"/>
</dbReference>
<dbReference type="EMBL" id="JAAGKO020000007">
    <property type="protein sequence ID" value="MDI5962528.1"/>
    <property type="molecule type" value="Genomic_DNA"/>
</dbReference>
<dbReference type="Proteomes" id="UP001156398">
    <property type="component" value="Unassembled WGS sequence"/>
</dbReference>
<reference evidence="3 4" key="1">
    <citation type="submission" date="2023-05" db="EMBL/GenBank/DDBJ databases">
        <title>Streptantibioticus silvisoli sp. nov., acidotolerant actinomycetes 1 from pine litter.</title>
        <authorList>
            <person name="Swiecimska M."/>
            <person name="Golinska P."/>
            <person name="Sangal V."/>
            <person name="Wachnowicz B."/>
            <person name="Goodfellow M."/>
        </authorList>
    </citation>
    <scope>NUCLEOTIDE SEQUENCE</scope>
    <source>
        <strain evidence="3">SL13</strain>
        <strain evidence="2 4">SL54</strain>
    </source>
</reference>
<accession>A0AA90JWJ4</accession>
<evidence type="ECO:0000313" key="2">
    <source>
        <dbReference type="EMBL" id="MDI5962528.1"/>
    </source>
</evidence>
<keyword evidence="4" id="KW-1185">Reference proteome</keyword>
<dbReference type="AlphaFoldDB" id="A0AA90JWJ4"/>